<dbReference type="InterPro" id="IPR036390">
    <property type="entry name" value="WH_DNA-bd_sf"/>
</dbReference>
<dbReference type="Proteomes" id="UP000282002">
    <property type="component" value="Chromosome"/>
</dbReference>
<evidence type="ECO:0000313" key="2">
    <source>
        <dbReference type="EMBL" id="AZL58315.1"/>
    </source>
</evidence>
<sequence length="316" mass="35241">MSHKATVWAIQQRGLKPATKIVLWFLCDRHNPDFGCFPTQARLADDAEMSISALNEHLARLEELRLIHRVRVHDPRTHKRQATRYILGFEDGFPQEPTPETGDGFSGMDEEQDDDPTPDSGHGAISGFSAKPSPDFAESHLRNPETNLVREPLSKPVKEEEGAQARDAISDQFFGEVLDALGLDPGALPGWWQGWPPRLHVQRWRDELGMSEAEIVATAEASRQEHPEPPDGPKALDRAMQRAAQRKVEAAGQKRRKRKSESAPAAKPITDLPAFYARIVNADGYLPVSAISNTMRDAMLGRGLVTAERLRERGIR</sequence>
<feature type="compositionally biased region" description="Basic and acidic residues" evidence="1">
    <location>
        <begin position="222"/>
        <end position="240"/>
    </location>
</feature>
<dbReference type="EMBL" id="CP034328">
    <property type="protein sequence ID" value="AZL58315.1"/>
    <property type="molecule type" value="Genomic_DNA"/>
</dbReference>
<dbReference type="RefSeq" id="WP_125324516.1">
    <property type="nucleotide sequence ID" value="NZ_CP034328.1"/>
</dbReference>
<organism evidence="2 3">
    <name type="scientific">Tabrizicola piscis</name>
    <dbReference type="NCBI Taxonomy" id="2494374"/>
    <lineage>
        <taxon>Bacteria</taxon>
        <taxon>Pseudomonadati</taxon>
        <taxon>Pseudomonadota</taxon>
        <taxon>Alphaproteobacteria</taxon>
        <taxon>Rhodobacterales</taxon>
        <taxon>Paracoccaceae</taxon>
        <taxon>Tabrizicola</taxon>
    </lineage>
</organism>
<feature type="region of interest" description="Disordered" evidence="1">
    <location>
        <begin position="219"/>
        <end position="266"/>
    </location>
</feature>
<proteinExistence type="predicted"/>
<evidence type="ECO:0000256" key="1">
    <source>
        <dbReference type="SAM" id="MobiDB-lite"/>
    </source>
</evidence>
<protein>
    <submittedName>
        <fullName evidence="2">Helix-turn-helix domain-containing protein</fullName>
    </submittedName>
</protein>
<dbReference type="KEGG" id="taw:EI545_05355"/>
<dbReference type="InterPro" id="IPR036388">
    <property type="entry name" value="WH-like_DNA-bd_sf"/>
</dbReference>
<dbReference type="Pfam" id="PF13730">
    <property type="entry name" value="HTH_36"/>
    <property type="match status" value="1"/>
</dbReference>
<feature type="region of interest" description="Disordered" evidence="1">
    <location>
        <begin position="90"/>
        <end position="164"/>
    </location>
</feature>
<dbReference type="OrthoDB" id="7864318at2"/>
<dbReference type="AlphaFoldDB" id="A0A3S8U433"/>
<evidence type="ECO:0000313" key="3">
    <source>
        <dbReference type="Proteomes" id="UP000282002"/>
    </source>
</evidence>
<dbReference type="SUPFAM" id="SSF46785">
    <property type="entry name" value="Winged helix' DNA-binding domain"/>
    <property type="match status" value="1"/>
</dbReference>
<keyword evidence="3" id="KW-1185">Reference proteome</keyword>
<name>A0A3S8U433_9RHOB</name>
<dbReference type="Gene3D" id="1.10.10.10">
    <property type="entry name" value="Winged helix-like DNA-binding domain superfamily/Winged helix DNA-binding domain"/>
    <property type="match status" value="1"/>
</dbReference>
<gene>
    <name evidence="2" type="ORF">EI545_05355</name>
</gene>
<feature type="compositionally biased region" description="Acidic residues" evidence="1">
    <location>
        <begin position="108"/>
        <end position="117"/>
    </location>
</feature>
<accession>A0A3S8U433</accession>
<feature type="compositionally biased region" description="Basic and acidic residues" evidence="1">
    <location>
        <begin position="152"/>
        <end position="164"/>
    </location>
</feature>
<reference evidence="2 3" key="1">
    <citation type="submission" date="2018-12" db="EMBL/GenBank/DDBJ databases">
        <title>Complete genome sequencing of Tabrizicola sp. K13M18.</title>
        <authorList>
            <person name="Bae J.-W."/>
        </authorList>
    </citation>
    <scope>NUCLEOTIDE SEQUENCE [LARGE SCALE GENOMIC DNA]</scope>
    <source>
        <strain evidence="2 3">K13M18</strain>
    </source>
</reference>